<dbReference type="NCBIfam" id="TIGR00934">
    <property type="entry name" value="2a38euk"/>
    <property type="match status" value="1"/>
</dbReference>
<evidence type="ECO:0000313" key="13">
    <source>
        <dbReference type="Proteomes" id="UP001176517"/>
    </source>
</evidence>
<evidence type="ECO:0000256" key="5">
    <source>
        <dbReference type="ARBA" id="ARBA00022958"/>
    </source>
</evidence>
<keyword evidence="8 9" id="KW-0472">Membrane</keyword>
<protein>
    <recommendedName>
        <fullName evidence="14">Potassium transport protein</fullName>
    </recommendedName>
</protein>
<dbReference type="SUPFAM" id="SSF103506">
    <property type="entry name" value="Mitochondrial carrier"/>
    <property type="match status" value="1"/>
</dbReference>
<sequence length="1382" mass="152323">MAESKLPPLAQASAGAIGSSVANSLIYPLDMLSTRAQTQTSKAQKQSILGALRAIIRVHGVAGLYQGWGADTLSNSLSNFLFFFFRSALVALLVASKARSATATSPDVKKRKPITLTGAEDLALGALAGATSRLFTTPLSNVVVRKQTNSKKGSEPDEKGKAKVNDSKQPGEEDDSEDEAEYNTEEPGILECLQEIVKEKGVLGLWSGFETAALLSITPALTFYFTHAYMRVFIPRRFREKPLPAQTFLTSALGNATATLVVFPLILAKSRLQSGKRGYKSLPDVITSVLRRQGVNGLYAGLETQLLKGFVSQGTTMLVKQRVEAYIVLWYRRYMLHTTAPVSSGLAFLAVRSVSLEQLAAGASSGQQPVSIISNPIRQSPTQAQALCQRTISHRSRQVRSSFSMWGSSMFRLLRRAIVWPQWTFYRVHLTVFTITPIIAAGIFYAANGEEHIKFVDALFVCTSAMTVTGLVTFNISTATVFQQAILFFLMCIGNISAVSVTMVWVRRHFFRAKFDYIVKNSAKARQRADDVERKEERRKLDSRRRMKQFMGSMIGKDNQAQIPTLGEKEANGDLRSSDSSGSSSENAKEKEKSRFNLMKKKKGPLTADMIRRMDSPAVLVNQSGAPSRLVQEQMRQSGSEMLSPDQTNAPTTGILNNPPATQRDDNADATGETNLTNVRIALPEDAQLGHHRQGSGGTSHMPGEFTPRTGRSRSNSINFASLPHPRRGSDSQADTEHNRADAHLRPGKPDMFPRAYTVEFADPPIPRSMERDRAMTTGIMSPRSSIPYMRGTSAGFERTQTLRSVGSQNAAYRGRGSFQGARTGTRHSGYGGWPTPVELASKALNRVLTTNTTMPRTSTIASTHSATGASNLEGARTAPYLSFDITVARNSQIDPRPLTETQRNELGGVEYRAIDMLAKLIPAYWIFVNGVCIVLAAPWLSSKAAAKYHPVFSAQGQFAPNYTWFWVFNCVSAYSNTGFSLIDTSMIQMADAYLMLVPLMFLILAGNTAFPIFFRFFIWVFSKMVPTRSQTFETLRFLLDHPRRCFVYLFPANETRWLLVVLIILNVTDWVAFLVLDIGNSVIEAIPVGQRVFDGLFQATAVRAAGFQIVGLLGLAPAVLVLYVTMMYVSAYPIAISVRSTNVYEERSLGIYDQLPESNDEVPQPGVGTAVWGKFLATHARRQLAFDMWWLGFALWLICVIEKTEIENPVSNGWFDIFHILFELVSAYGTVGLSTGTPFDNFSLSGRFRTLSKLVVCAVMLRGRHRGLPMAIDRAVLLPGELEQEDFADWEFTDYQRSFVDEPGVMEDDPADADAGPEPHYQPSPDPQTYMEKSAHSTPPLHADAGVPRSASGHMLRSITESTDPSRAPSPGKSAESEPSQ</sequence>
<feature type="region of interest" description="Disordered" evidence="10">
    <location>
        <begin position="145"/>
        <end position="184"/>
    </location>
</feature>
<evidence type="ECO:0000256" key="11">
    <source>
        <dbReference type="SAM" id="Phobius"/>
    </source>
</evidence>
<name>A0AAN6JRR8_9BASI</name>
<evidence type="ECO:0000256" key="7">
    <source>
        <dbReference type="ARBA" id="ARBA00023065"/>
    </source>
</evidence>
<feature type="transmembrane region" description="Helical" evidence="11">
    <location>
        <begin position="458"/>
        <end position="479"/>
    </location>
</feature>
<feature type="transmembrane region" description="Helical" evidence="11">
    <location>
        <begin position="245"/>
        <end position="267"/>
    </location>
</feature>
<proteinExistence type="predicted"/>
<dbReference type="InterPro" id="IPR018108">
    <property type="entry name" value="MCP_transmembrane"/>
</dbReference>
<feature type="region of interest" description="Disordered" evidence="10">
    <location>
        <begin position="1303"/>
        <end position="1382"/>
    </location>
</feature>
<feature type="transmembrane region" description="Helical" evidence="11">
    <location>
        <begin position="426"/>
        <end position="446"/>
    </location>
</feature>
<keyword evidence="5" id="KW-0630">Potassium</keyword>
<keyword evidence="6 11" id="KW-1133">Transmembrane helix</keyword>
<dbReference type="Pfam" id="PF02386">
    <property type="entry name" value="TrkH"/>
    <property type="match status" value="1"/>
</dbReference>
<feature type="transmembrane region" description="Helical" evidence="11">
    <location>
        <begin position="203"/>
        <end position="225"/>
    </location>
</feature>
<feature type="repeat" description="Solcar" evidence="9">
    <location>
        <begin position="6"/>
        <end position="92"/>
    </location>
</feature>
<feature type="transmembrane region" description="Helical" evidence="11">
    <location>
        <begin position="1105"/>
        <end position="1130"/>
    </location>
</feature>
<dbReference type="Proteomes" id="UP001176517">
    <property type="component" value="Unassembled WGS sequence"/>
</dbReference>
<evidence type="ECO:0000256" key="8">
    <source>
        <dbReference type="ARBA" id="ARBA00023136"/>
    </source>
</evidence>
<dbReference type="EMBL" id="JAPDMZ010000082">
    <property type="protein sequence ID" value="KAK0551129.1"/>
    <property type="molecule type" value="Genomic_DNA"/>
</dbReference>
<feature type="transmembrane region" description="Helical" evidence="11">
    <location>
        <begin position="962"/>
        <end position="983"/>
    </location>
</feature>
<feature type="transmembrane region" description="Helical" evidence="11">
    <location>
        <begin position="77"/>
        <end position="95"/>
    </location>
</feature>
<dbReference type="PROSITE" id="PS50920">
    <property type="entry name" value="SOLCAR"/>
    <property type="match status" value="3"/>
</dbReference>
<dbReference type="PANTHER" id="PTHR31064">
    <property type="entry name" value="POTASSIUM TRANSPORT PROTEIN DDB_G0292412-RELATED"/>
    <property type="match status" value="1"/>
</dbReference>
<feature type="compositionally biased region" description="Basic and acidic residues" evidence="10">
    <location>
        <begin position="528"/>
        <end position="540"/>
    </location>
</feature>
<dbReference type="GO" id="GO:0005886">
    <property type="term" value="C:plasma membrane"/>
    <property type="evidence" value="ECO:0007669"/>
    <property type="project" value="TreeGrafter"/>
</dbReference>
<dbReference type="InterPro" id="IPR004773">
    <property type="entry name" value="K/Na_transp_Trk1/HKT1"/>
</dbReference>
<reference evidence="12" key="1">
    <citation type="journal article" date="2023" name="PhytoFront">
        <title>Draft Genome Resources of Seven Strains of Tilletia horrida, Causal Agent of Kernel Smut of Rice.</title>
        <authorList>
            <person name="Khanal S."/>
            <person name="Antony Babu S."/>
            <person name="Zhou X.G."/>
        </authorList>
    </citation>
    <scope>NUCLEOTIDE SEQUENCE</scope>
    <source>
        <strain evidence="12">TX6</strain>
    </source>
</reference>
<feature type="region of interest" description="Disordered" evidence="10">
    <location>
        <begin position="621"/>
        <end position="671"/>
    </location>
</feature>
<keyword evidence="3" id="KW-0633">Potassium transport</keyword>
<feature type="compositionally biased region" description="Basic and acidic residues" evidence="10">
    <location>
        <begin position="567"/>
        <end position="577"/>
    </location>
</feature>
<dbReference type="GO" id="GO:0030007">
    <property type="term" value="P:intracellular potassium ion homeostasis"/>
    <property type="evidence" value="ECO:0007669"/>
    <property type="project" value="TreeGrafter"/>
</dbReference>
<gene>
    <name evidence="12" type="ORF">OC846_003415</name>
</gene>
<evidence type="ECO:0000256" key="4">
    <source>
        <dbReference type="ARBA" id="ARBA00022692"/>
    </source>
</evidence>
<accession>A0AAN6JRR8</accession>
<keyword evidence="4 9" id="KW-0812">Transmembrane</keyword>
<evidence type="ECO:0000256" key="1">
    <source>
        <dbReference type="ARBA" id="ARBA00004141"/>
    </source>
</evidence>
<evidence type="ECO:0000256" key="10">
    <source>
        <dbReference type="SAM" id="MobiDB-lite"/>
    </source>
</evidence>
<dbReference type="InterPro" id="IPR003445">
    <property type="entry name" value="Cat_transpt"/>
</dbReference>
<comment type="subcellular location">
    <subcellularLocation>
        <location evidence="1">Membrane</location>
        <topology evidence="1">Multi-pass membrane protein</topology>
    </subcellularLocation>
</comment>
<evidence type="ECO:0000256" key="6">
    <source>
        <dbReference type="ARBA" id="ARBA00022989"/>
    </source>
</evidence>
<evidence type="ECO:0000313" key="12">
    <source>
        <dbReference type="EMBL" id="KAK0551129.1"/>
    </source>
</evidence>
<feature type="compositionally biased region" description="Basic and acidic residues" evidence="10">
    <location>
        <begin position="735"/>
        <end position="749"/>
    </location>
</feature>
<feature type="repeat" description="Solcar" evidence="9">
    <location>
        <begin position="116"/>
        <end position="233"/>
    </location>
</feature>
<evidence type="ECO:0008006" key="14">
    <source>
        <dbReference type="Google" id="ProtNLM"/>
    </source>
</evidence>
<feature type="compositionally biased region" description="Polar residues" evidence="10">
    <location>
        <begin position="634"/>
        <end position="661"/>
    </location>
</feature>
<dbReference type="Gene3D" id="1.50.40.10">
    <property type="entry name" value="Mitochondrial carrier domain"/>
    <property type="match status" value="1"/>
</dbReference>
<organism evidence="12 13">
    <name type="scientific">Tilletia horrida</name>
    <dbReference type="NCBI Taxonomy" id="155126"/>
    <lineage>
        <taxon>Eukaryota</taxon>
        <taxon>Fungi</taxon>
        <taxon>Dikarya</taxon>
        <taxon>Basidiomycota</taxon>
        <taxon>Ustilaginomycotina</taxon>
        <taxon>Exobasidiomycetes</taxon>
        <taxon>Tilletiales</taxon>
        <taxon>Tilletiaceae</taxon>
        <taxon>Tilletia</taxon>
    </lineage>
</organism>
<feature type="transmembrane region" description="Helical" evidence="11">
    <location>
        <begin position="1058"/>
        <end position="1084"/>
    </location>
</feature>
<feature type="transmembrane region" description="Helical" evidence="11">
    <location>
        <begin position="995"/>
        <end position="1022"/>
    </location>
</feature>
<comment type="caution">
    <text evidence="12">The sequence shown here is derived from an EMBL/GenBank/DDBJ whole genome shotgun (WGS) entry which is preliminary data.</text>
</comment>
<feature type="compositionally biased region" description="Basic and acidic residues" evidence="10">
    <location>
        <begin position="152"/>
        <end position="171"/>
    </location>
</feature>
<dbReference type="GO" id="GO:1990573">
    <property type="term" value="P:potassium ion import across plasma membrane"/>
    <property type="evidence" value="ECO:0007669"/>
    <property type="project" value="TreeGrafter"/>
</dbReference>
<keyword evidence="13" id="KW-1185">Reference proteome</keyword>
<feature type="transmembrane region" description="Helical" evidence="11">
    <location>
        <begin position="485"/>
        <end position="506"/>
    </location>
</feature>
<keyword evidence="7" id="KW-0406">Ion transport</keyword>
<feature type="compositionally biased region" description="Acidic residues" evidence="10">
    <location>
        <begin position="172"/>
        <end position="184"/>
    </location>
</feature>
<keyword evidence="2" id="KW-0813">Transport</keyword>
<dbReference type="Pfam" id="PF00153">
    <property type="entry name" value="Mito_carr"/>
    <property type="match status" value="3"/>
</dbReference>
<feature type="region of interest" description="Disordered" evidence="10">
    <location>
        <begin position="528"/>
        <end position="608"/>
    </location>
</feature>
<dbReference type="GO" id="GO:0140107">
    <property type="term" value="F:high-affinity potassium ion transmembrane transporter activity"/>
    <property type="evidence" value="ECO:0007669"/>
    <property type="project" value="TreeGrafter"/>
</dbReference>
<evidence type="ECO:0000256" key="9">
    <source>
        <dbReference type="PROSITE-ProRule" id="PRU00282"/>
    </source>
</evidence>
<dbReference type="InterPro" id="IPR023395">
    <property type="entry name" value="MCP_dom_sf"/>
</dbReference>
<feature type="transmembrane region" description="Helical" evidence="11">
    <location>
        <begin position="922"/>
        <end position="942"/>
    </location>
</feature>
<feature type="repeat" description="Solcar" evidence="9">
    <location>
        <begin position="246"/>
        <end position="326"/>
    </location>
</feature>
<evidence type="ECO:0000256" key="2">
    <source>
        <dbReference type="ARBA" id="ARBA00022448"/>
    </source>
</evidence>
<dbReference type="InterPro" id="IPR051143">
    <property type="entry name" value="TrkH_K-transport"/>
</dbReference>
<feature type="region of interest" description="Disordered" evidence="10">
    <location>
        <begin position="684"/>
        <end position="752"/>
    </location>
</feature>
<dbReference type="PANTHER" id="PTHR31064:SF30">
    <property type="entry name" value="HIGH-AFFINITY POTASSIUM TRANSPORT PROTEIN-RELATED"/>
    <property type="match status" value="1"/>
</dbReference>
<evidence type="ECO:0000256" key="3">
    <source>
        <dbReference type="ARBA" id="ARBA00022538"/>
    </source>
</evidence>